<comment type="caution">
    <text evidence="2">The sequence shown here is derived from an EMBL/GenBank/DDBJ whole genome shotgun (WGS) entry which is preliminary data.</text>
</comment>
<feature type="compositionally biased region" description="Low complexity" evidence="1">
    <location>
        <begin position="1"/>
        <end position="23"/>
    </location>
</feature>
<dbReference type="EMBL" id="JFFI01002167">
    <property type="protein sequence ID" value="KXH41315.1"/>
    <property type="molecule type" value="Genomic_DNA"/>
</dbReference>
<organism evidence="2 3">
    <name type="scientific">Colletotrichum salicis</name>
    <dbReference type="NCBI Taxonomy" id="1209931"/>
    <lineage>
        <taxon>Eukaryota</taxon>
        <taxon>Fungi</taxon>
        <taxon>Dikarya</taxon>
        <taxon>Ascomycota</taxon>
        <taxon>Pezizomycotina</taxon>
        <taxon>Sordariomycetes</taxon>
        <taxon>Hypocreomycetidae</taxon>
        <taxon>Glomerellales</taxon>
        <taxon>Glomerellaceae</taxon>
        <taxon>Colletotrichum</taxon>
        <taxon>Colletotrichum acutatum species complex</taxon>
    </lineage>
</organism>
<protein>
    <submittedName>
        <fullName evidence="2">Uncharacterized protein</fullName>
    </submittedName>
</protein>
<dbReference type="AlphaFoldDB" id="A0A135SZN0"/>
<accession>A0A135SZN0</accession>
<feature type="region of interest" description="Disordered" evidence="1">
    <location>
        <begin position="110"/>
        <end position="137"/>
    </location>
</feature>
<dbReference type="OrthoDB" id="4850571at2759"/>
<feature type="compositionally biased region" description="Polar residues" evidence="1">
    <location>
        <begin position="110"/>
        <end position="126"/>
    </location>
</feature>
<feature type="region of interest" description="Disordered" evidence="1">
    <location>
        <begin position="1"/>
        <end position="45"/>
    </location>
</feature>
<evidence type="ECO:0000313" key="3">
    <source>
        <dbReference type="Proteomes" id="UP000070121"/>
    </source>
</evidence>
<proteinExistence type="predicted"/>
<evidence type="ECO:0000313" key="2">
    <source>
        <dbReference type="EMBL" id="KXH41315.1"/>
    </source>
</evidence>
<gene>
    <name evidence="2" type="ORF">CSAL01_02795</name>
</gene>
<keyword evidence="3" id="KW-1185">Reference proteome</keyword>
<dbReference type="Proteomes" id="UP000070121">
    <property type="component" value="Unassembled WGS sequence"/>
</dbReference>
<evidence type="ECO:0000256" key="1">
    <source>
        <dbReference type="SAM" id="MobiDB-lite"/>
    </source>
</evidence>
<sequence>MSDSASSSASSSALDSVSDSGSDTEGPEQPFRSNRSSARRRRRWRWMQDGRLFEDGIPAHYDDDSDDSFESESSDQWAMTLYATPEQLSNLPPLALNHSNYVVDDTSPTHPVNAVSGSPAVTTESGSEGPESKDGLTNTIFNHADFKETKTDVFEDSLVNIAPDPHILKAIAPEGKEDHPFVLDVARTVTGLEQVVQLANKVKAREKGLSAGNNDSQPPEVSIDGRMPPHCLKAIKAFIKFAVGLEGSNTMETARKHLNKIRALKHHIEMEARKQHIETETHKLRIETEAYKQCIKMEGRKQKIENIKARARLVVSIVGFASLVYYGYLLEALPCIPAWALLAYSVFYL</sequence>
<name>A0A135SZN0_9PEZI</name>
<reference evidence="2 3" key="1">
    <citation type="submission" date="2014-02" db="EMBL/GenBank/DDBJ databases">
        <title>The genome sequence of Colletotrichum salicis CBS 607.94.</title>
        <authorList>
            <person name="Baroncelli R."/>
            <person name="Thon M.R."/>
        </authorList>
    </citation>
    <scope>NUCLEOTIDE SEQUENCE [LARGE SCALE GENOMIC DNA]</scope>
    <source>
        <strain evidence="2 3">CBS 607.94</strain>
    </source>
</reference>